<evidence type="ECO:0000313" key="7">
    <source>
        <dbReference type="EMBL" id="GGO89234.1"/>
    </source>
</evidence>
<evidence type="ECO:0000313" key="8">
    <source>
        <dbReference type="Proteomes" id="UP000641932"/>
    </source>
</evidence>
<reference evidence="7" key="2">
    <citation type="submission" date="2020-09" db="EMBL/GenBank/DDBJ databases">
        <authorList>
            <person name="Sun Q."/>
            <person name="Zhou Y."/>
        </authorList>
    </citation>
    <scope>NUCLEOTIDE SEQUENCE</scope>
    <source>
        <strain evidence="7">CGMCC 4.7201</strain>
    </source>
</reference>
<dbReference type="AlphaFoldDB" id="A0A918DYN6"/>
<keyword evidence="5" id="KW-0717">Septation</keyword>
<dbReference type="InterPro" id="IPR006776">
    <property type="entry name" value="SsgB"/>
</dbReference>
<evidence type="ECO:0000256" key="3">
    <source>
        <dbReference type="ARBA" id="ARBA00022618"/>
    </source>
</evidence>
<keyword evidence="8" id="KW-1185">Reference proteome</keyword>
<comment type="caution">
    <text evidence="7">The sequence shown here is derived from an EMBL/GenBank/DDBJ whole genome shotgun (WGS) entry which is preliminary data.</text>
</comment>
<dbReference type="Gene3D" id="2.30.31.20">
    <property type="entry name" value="Sporulation-specific cell division protein SsgB"/>
    <property type="match status" value="1"/>
</dbReference>
<keyword evidence="4" id="KW-0749">Sporulation</keyword>
<dbReference type="EMBL" id="BMMS01000012">
    <property type="protein sequence ID" value="GGO89234.1"/>
    <property type="molecule type" value="Genomic_DNA"/>
</dbReference>
<dbReference type="GO" id="GO:0000917">
    <property type="term" value="P:division septum assembly"/>
    <property type="evidence" value="ECO:0007669"/>
    <property type="project" value="UniProtKB-KW"/>
</dbReference>
<evidence type="ECO:0000256" key="5">
    <source>
        <dbReference type="ARBA" id="ARBA00023210"/>
    </source>
</evidence>
<proteinExistence type="inferred from homology"/>
<evidence type="ECO:0000256" key="1">
    <source>
        <dbReference type="ARBA" id="ARBA00004431"/>
    </source>
</evidence>
<reference evidence="7" key="1">
    <citation type="journal article" date="2014" name="Int. J. Syst. Evol. Microbiol.">
        <title>Complete genome sequence of Corynebacterium casei LMG S-19264T (=DSM 44701T), isolated from a smear-ripened cheese.</title>
        <authorList>
            <consortium name="US DOE Joint Genome Institute (JGI-PGF)"/>
            <person name="Walter F."/>
            <person name="Albersmeier A."/>
            <person name="Kalinowski J."/>
            <person name="Ruckert C."/>
        </authorList>
    </citation>
    <scope>NUCLEOTIDE SEQUENCE</scope>
    <source>
        <strain evidence="7">CGMCC 4.7201</strain>
    </source>
</reference>
<organism evidence="7 8">
    <name type="scientific">Wenjunlia tyrosinilytica</name>
    <dbReference type="NCBI Taxonomy" id="1544741"/>
    <lineage>
        <taxon>Bacteria</taxon>
        <taxon>Bacillati</taxon>
        <taxon>Actinomycetota</taxon>
        <taxon>Actinomycetes</taxon>
        <taxon>Kitasatosporales</taxon>
        <taxon>Streptomycetaceae</taxon>
        <taxon>Wenjunlia</taxon>
    </lineage>
</organism>
<keyword evidence="3" id="KW-0132">Cell division</keyword>
<dbReference type="Proteomes" id="UP000641932">
    <property type="component" value="Unassembled WGS sequence"/>
</dbReference>
<protein>
    <submittedName>
        <fullName evidence="7">Sporulation protein SsgA</fullName>
    </submittedName>
</protein>
<accession>A0A918DYN6</accession>
<evidence type="ECO:0000256" key="6">
    <source>
        <dbReference type="ARBA" id="ARBA00023306"/>
    </source>
</evidence>
<evidence type="ECO:0000256" key="4">
    <source>
        <dbReference type="ARBA" id="ARBA00022969"/>
    </source>
</evidence>
<dbReference type="RefSeq" id="WP_189132326.1">
    <property type="nucleotide sequence ID" value="NZ_BMMS01000012.1"/>
</dbReference>
<comment type="similarity">
    <text evidence="2">Belongs to the SsgA family.</text>
</comment>
<name>A0A918DYN6_9ACTN</name>
<evidence type="ECO:0000256" key="2">
    <source>
        <dbReference type="ARBA" id="ARBA00009323"/>
    </source>
</evidence>
<dbReference type="Pfam" id="PF04686">
    <property type="entry name" value="SsgA"/>
    <property type="match status" value="1"/>
</dbReference>
<keyword evidence="6" id="KW-0131">Cell cycle</keyword>
<dbReference type="InterPro" id="IPR038658">
    <property type="entry name" value="SsgB_sf"/>
</dbReference>
<comment type="subcellular location">
    <subcellularLocation>
        <location evidence="1">Cell septum</location>
    </subcellularLocation>
</comment>
<dbReference type="GO" id="GO:0030435">
    <property type="term" value="P:sporulation resulting in formation of a cellular spore"/>
    <property type="evidence" value="ECO:0007669"/>
    <property type="project" value="UniProtKB-KW"/>
</dbReference>
<gene>
    <name evidence="7" type="ORF">GCM10012280_31910</name>
</gene>
<sequence length="159" mass="17225">MESVIEHELELALVLSPERSIPVPARLSYRADDPYAVHILFHLGSACPVSWTFSRELLAEGVFRPCGHGDVRIWPAKVSGRSVICVALSSSDGEALLEAPASPVASWLERTLRVVSAGEEGERLALDEHLDKLFAPCAPDDPWLRDGRGGRDEGPDGCA</sequence>
<dbReference type="GO" id="GO:0030428">
    <property type="term" value="C:cell septum"/>
    <property type="evidence" value="ECO:0007669"/>
    <property type="project" value="UniProtKB-SubCell"/>
</dbReference>